<feature type="compositionally biased region" description="Polar residues" evidence="4">
    <location>
        <begin position="578"/>
        <end position="594"/>
    </location>
</feature>
<sequence length="1146" mass="122696">MGDYASPKPRDLYDRLRRRFEVYRRRHGNISGRFDRLASGLHEHQRQETLLLQQRWLETKAKKASKGSKSNNNNNNNNNNNSGGTTNSGSKQTDQTNTQVAVSIHDNKTGSSDRASALVVPYLLSEFSGFLMEVLPTFVPNFFRCFNYVHSILFLQKRRKTDHDHNQGATVDHIYNFDENDDHSSQTGNKKVNLNACLHSQVSVNIIQQINSQGDQDGNQTSKIKLTVSSTIHTGNNNSTSAPSSESNINQTSTIQTNGNICKQEPQDTSDSTHKGPTSASAASNSSQASFPDFVDDELEAFLNQLSPGVFQDLMYNDGAPSQETVDSNSKNLVNPKYTEQQTTTVVQSTQQQQVTLAATNSSHNSGECKKGGSNVGRERKDSHPSTLGGMFGESVNTAGSPNGQNFTNMGGQGAMPMPGYPRPQSGPPGPGTSPGVGQVPTLLGDTGPAAETLRQMAAQHQPEYEPMKGPMPSHLTENLLDGYPRRPGPFSPYMYNMGNGPQVPNMYPYGSPNGNQGPVSNMARTDSQQAPNFPGKNVPKLEPGLNSGATKPLSHFPDSAVSSAPSSSLQQLQNQVHAQFSQAGVSTGQSSYPTDGAQMHIKQSQHMQVTSSAGNNAGSTQQTVNMSQSQQMQIHTGPGGPRPQHISLAQQQSFSMSQGSTIRPQTHKGGPYMGPQEDMKMPSGMYPQQGPDKLALVNQQPMRQYMGSAPSHPPPEYKPPAGGASMANFVGSNGPNMQESSNPLQTMQNMVNQTPQSASSTPGSTGQDMMYHQRMIKTEMGPGHGGQMIPHPQMVGMNHIDENTMQSSGSGAPTVSGVGPRPAPPYSMSQQNMPNGTGSSKSSKQSTSSYTSAIMRGQRPPNVNVGPEGLNISHQRNPADWPRPMMAPHHHHPGMAMPVTNYPTGMRPNMGPQGMMQYPGSYPTSGYHANMNMPGGGMEGHHMQMSQQQAMAVAHHQCMPHPQQRHMMPGGGGGGGMVGPRMGPPAQVPHGPHIQPGNSPMPPGMHMAQQQHMSMQHHNGQPMGMNQPGPMLSPVTSHPNIPPSQMHTPAQGPPSSQGVGTGPGPQGHPGQGHPGGQNPAFSGPQGHPMPHPVSQGPQSVRTNPSGPEFALDFLDNPASGNTDLFDSTNPSDFNNFIDDILGNGK</sequence>
<feature type="region of interest" description="Disordered" evidence="4">
    <location>
        <begin position="356"/>
        <end position="447"/>
    </location>
</feature>
<feature type="compositionally biased region" description="Polar residues" evidence="4">
    <location>
        <begin position="232"/>
        <end position="278"/>
    </location>
</feature>
<feature type="domain" description="Neurogenic mastermind-like N-terminal" evidence="5">
    <location>
        <begin position="7"/>
        <end position="66"/>
    </location>
</feature>
<feature type="compositionally biased region" description="Polar residues" evidence="4">
    <location>
        <begin position="804"/>
        <end position="814"/>
    </location>
</feature>
<dbReference type="SMART" id="SM01275">
    <property type="entry name" value="MamL-1"/>
    <property type="match status" value="1"/>
</dbReference>
<feature type="compositionally biased region" description="Polar residues" evidence="4">
    <location>
        <begin position="513"/>
        <end position="532"/>
    </location>
</feature>
<feature type="compositionally biased region" description="Low complexity" evidence="4">
    <location>
        <begin position="560"/>
        <end position="577"/>
    </location>
</feature>
<evidence type="ECO:0000256" key="4">
    <source>
        <dbReference type="SAM" id="MobiDB-lite"/>
    </source>
</evidence>
<dbReference type="Gene3D" id="6.10.250.970">
    <property type="match status" value="1"/>
</dbReference>
<proteinExistence type="inferred from homology"/>
<feature type="compositionally biased region" description="Pro residues" evidence="4">
    <location>
        <begin position="419"/>
        <end position="432"/>
    </location>
</feature>
<feature type="compositionally biased region" description="Polar residues" evidence="4">
    <location>
        <begin position="731"/>
        <end position="743"/>
    </location>
</feature>
<feature type="compositionally biased region" description="Polar residues" evidence="4">
    <location>
        <begin position="828"/>
        <end position="839"/>
    </location>
</feature>
<feature type="compositionally biased region" description="Polar residues" evidence="4">
    <location>
        <begin position="1035"/>
        <end position="1049"/>
    </location>
</feature>
<feature type="compositionally biased region" description="Polar residues" evidence="4">
    <location>
        <begin position="395"/>
        <end position="410"/>
    </location>
</feature>
<feature type="compositionally biased region" description="Polar residues" evidence="4">
    <location>
        <begin position="648"/>
        <end position="665"/>
    </location>
</feature>
<comment type="subcellular location">
    <subcellularLocation>
        <location evidence="1">Nucleus</location>
    </subcellularLocation>
</comment>
<dbReference type="EMBL" id="JAODUP010000041">
    <property type="protein sequence ID" value="KAK2166171.1"/>
    <property type="molecule type" value="Genomic_DNA"/>
</dbReference>
<feature type="region of interest" description="Disordered" evidence="4">
    <location>
        <begin position="232"/>
        <end position="289"/>
    </location>
</feature>
<dbReference type="GO" id="GO:0045944">
    <property type="term" value="P:positive regulation of transcription by RNA polymerase II"/>
    <property type="evidence" value="ECO:0007669"/>
    <property type="project" value="InterPro"/>
</dbReference>
<feature type="compositionally biased region" description="Low complexity" evidence="4">
    <location>
        <begin position="67"/>
        <end position="91"/>
    </location>
</feature>
<protein>
    <recommendedName>
        <fullName evidence="5">Neurogenic mastermind-like N-terminal domain-containing protein</fullName>
    </recommendedName>
</protein>
<feature type="region of interest" description="Disordered" evidence="4">
    <location>
        <begin position="705"/>
        <end position="743"/>
    </location>
</feature>
<feature type="region of interest" description="Disordered" evidence="4">
    <location>
        <begin position="991"/>
        <end position="1146"/>
    </location>
</feature>
<feature type="region of interest" description="Disordered" evidence="4">
    <location>
        <begin position="506"/>
        <end position="679"/>
    </location>
</feature>
<dbReference type="GO" id="GO:0003713">
    <property type="term" value="F:transcription coactivator activity"/>
    <property type="evidence" value="ECO:0007669"/>
    <property type="project" value="InterPro"/>
</dbReference>
<feature type="compositionally biased region" description="Low complexity" evidence="4">
    <location>
        <begin position="279"/>
        <end position="289"/>
    </location>
</feature>
<dbReference type="AlphaFoldDB" id="A0AAD9K784"/>
<feature type="compositionally biased region" description="Gly residues" evidence="4">
    <location>
        <begin position="1060"/>
        <end position="1076"/>
    </location>
</feature>
<evidence type="ECO:0000313" key="6">
    <source>
        <dbReference type="EMBL" id="KAK2166171.1"/>
    </source>
</evidence>
<organism evidence="6 7">
    <name type="scientific">Paralvinella palmiformis</name>
    <dbReference type="NCBI Taxonomy" id="53620"/>
    <lineage>
        <taxon>Eukaryota</taxon>
        <taxon>Metazoa</taxon>
        <taxon>Spiralia</taxon>
        <taxon>Lophotrochozoa</taxon>
        <taxon>Annelida</taxon>
        <taxon>Polychaeta</taxon>
        <taxon>Sedentaria</taxon>
        <taxon>Canalipalpata</taxon>
        <taxon>Terebellida</taxon>
        <taxon>Terebelliformia</taxon>
        <taxon>Alvinellidae</taxon>
        <taxon>Paralvinella</taxon>
    </lineage>
</organism>
<name>A0AAD9K784_9ANNE</name>
<keyword evidence="7" id="KW-1185">Reference proteome</keyword>
<comment type="similarity">
    <text evidence="2">Belongs to the mastermind family.</text>
</comment>
<evidence type="ECO:0000259" key="5">
    <source>
        <dbReference type="SMART" id="SM01275"/>
    </source>
</evidence>
<dbReference type="InterPro" id="IPR019082">
    <property type="entry name" value="Mastermind-like_N"/>
</dbReference>
<gene>
    <name evidence="6" type="ORF">LSH36_41g13152</name>
</gene>
<evidence type="ECO:0000256" key="1">
    <source>
        <dbReference type="ARBA" id="ARBA00004123"/>
    </source>
</evidence>
<keyword evidence="3" id="KW-0539">Nucleus</keyword>
<feature type="compositionally biased region" description="Polar residues" evidence="4">
    <location>
        <begin position="602"/>
        <end position="635"/>
    </location>
</feature>
<feature type="compositionally biased region" description="Basic and acidic residues" evidence="4">
    <location>
        <begin position="367"/>
        <end position="384"/>
    </location>
</feature>
<feature type="compositionally biased region" description="Polar residues" evidence="4">
    <location>
        <begin position="1096"/>
        <end position="1106"/>
    </location>
</feature>
<feature type="region of interest" description="Disordered" evidence="4">
    <location>
        <begin position="802"/>
        <end position="871"/>
    </location>
</feature>
<accession>A0AAD9K784</accession>
<feature type="compositionally biased region" description="Low complexity" evidence="4">
    <location>
        <begin position="840"/>
        <end position="853"/>
    </location>
</feature>
<evidence type="ECO:0000313" key="7">
    <source>
        <dbReference type="Proteomes" id="UP001208570"/>
    </source>
</evidence>
<feature type="compositionally biased region" description="Low complexity" evidence="4">
    <location>
        <begin position="1006"/>
        <end position="1019"/>
    </location>
</feature>
<dbReference type="GO" id="GO:0007219">
    <property type="term" value="P:Notch signaling pathway"/>
    <property type="evidence" value="ECO:0007669"/>
    <property type="project" value="InterPro"/>
</dbReference>
<comment type="caution">
    <text evidence="6">The sequence shown here is derived from an EMBL/GenBank/DDBJ whole genome shotgun (WGS) entry which is preliminary data.</text>
</comment>
<dbReference type="GO" id="GO:0016607">
    <property type="term" value="C:nuclear speck"/>
    <property type="evidence" value="ECO:0007669"/>
    <property type="project" value="InterPro"/>
</dbReference>
<dbReference type="InterPro" id="IPR046370">
    <property type="entry name" value="MAML_N_sf"/>
</dbReference>
<dbReference type="Pfam" id="PF09596">
    <property type="entry name" value="MamL-1"/>
    <property type="match status" value="1"/>
</dbReference>
<dbReference type="Proteomes" id="UP001208570">
    <property type="component" value="Unassembled WGS sequence"/>
</dbReference>
<feature type="compositionally biased region" description="Polar residues" evidence="4">
    <location>
        <begin position="1119"/>
        <end position="1135"/>
    </location>
</feature>
<reference evidence="6" key="1">
    <citation type="journal article" date="2023" name="Mol. Biol. Evol.">
        <title>Third-Generation Sequencing Reveals the Adaptive Role of the Epigenome in Three Deep-Sea Polychaetes.</title>
        <authorList>
            <person name="Perez M."/>
            <person name="Aroh O."/>
            <person name="Sun Y."/>
            <person name="Lan Y."/>
            <person name="Juniper S.K."/>
            <person name="Young C.R."/>
            <person name="Angers B."/>
            <person name="Qian P.Y."/>
        </authorList>
    </citation>
    <scope>NUCLEOTIDE SEQUENCE</scope>
    <source>
        <strain evidence="6">P08H-3</strain>
    </source>
</reference>
<feature type="compositionally biased region" description="Polar residues" evidence="4">
    <location>
        <begin position="357"/>
        <end position="366"/>
    </location>
</feature>
<evidence type="ECO:0000256" key="3">
    <source>
        <dbReference type="ARBA" id="ARBA00023242"/>
    </source>
</evidence>
<feature type="region of interest" description="Disordered" evidence="4">
    <location>
        <begin position="61"/>
        <end position="97"/>
    </location>
</feature>
<evidence type="ECO:0000256" key="2">
    <source>
        <dbReference type="ARBA" id="ARBA00008081"/>
    </source>
</evidence>